<dbReference type="EMBL" id="DYVE01000187">
    <property type="protein sequence ID" value="HJG28436.1"/>
    <property type="molecule type" value="Genomic_DNA"/>
</dbReference>
<organism evidence="1 2">
    <name type="scientific">Subdoligranulum variabile</name>
    <dbReference type="NCBI Taxonomy" id="214851"/>
    <lineage>
        <taxon>Bacteria</taxon>
        <taxon>Bacillati</taxon>
        <taxon>Bacillota</taxon>
        <taxon>Clostridia</taxon>
        <taxon>Eubacteriales</taxon>
        <taxon>Oscillospiraceae</taxon>
        <taxon>Subdoligranulum</taxon>
    </lineage>
</organism>
<evidence type="ECO:0000313" key="2">
    <source>
        <dbReference type="Proteomes" id="UP000782880"/>
    </source>
</evidence>
<dbReference type="InterPro" id="IPR049215">
    <property type="entry name" value="DUF6809"/>
</dbReference>
<gene>
    <name evidence="1" type="ORF">K8V20_07305</name>
</gene>
<dbReference type="AlphaFoldDB" id="A0A921LN89"/>
<comment type="caution">
    <text evidence="1">The sequence shown here is derived from an EMBL/GenBank/DDBJ whole genome shotgun (WGS) entry which is preliminary data.</text>
</comment>
<dbReference type="Pfam" id="PF20648">
    <property type="entry name" value="DUF6809"/>
    <property type="match status" value="1"/>
</dbReference>
<reference evidence="1" key="2">
    <citation type="submission" date="2021-09" db="EMBL/GenBank/DDBJ databases">
        <authorList>
            <person name="Gilroy R."/>
        </authorList>
    </citation>
    <scope>NUCLEOTIDE SEQUENCE</scope>
    <source>
        <strain evidence="1">ChiBcec21-2208</strain>
    </source>
</reference>
<evidence type="ECO:0000313" key="1">
    <source>
        <dbReference type="EMBL" id="HJG28436.1"/>
    </source>
</evidence>
<name>A0A921LN89_9FIRM</name>
<proteinExistence type="predicted"/>
<dbReference type="Proteomes" id="UP000782880">
    <property type="component" value="Unassembled WGS sequence"/>
</dbReference>
<protein>
    <submittedName>
        <fullName evidence="1">Uncharacterized protein</fullName>
    </submittedName>
</protein>
<reference evidence="1" key="1">
    <citation type="journal article" date="2021" name="PeerJ">
        <title>Extensive microbial diversity within the chicken gut microbiome revealed by metagenomics and culture.</title>
        <authorList>
            <person name="Gilroy R."/>
            <person name="Ravi A."/>
            <person name="Getino M."/>
            <person name="Pursley I."/>
            <person name="Horton D.L."/>
            <person name="Alikhan N.F."/>
            <person name="Baker D."/>
            <person name="Gharbi K."/>
            <person name="Hall N."/>
            <person name="Watson M."/>
            <person name="Adriaenssens E.M."/>
            <person name="Foster-Nyarko E."/>
            <person name="Jarju S."/>
            <person name="Secka A."/>
            <person name="Antonio M."/>
            <person name="Oren A."/>
            <person name="Chaudhuri R.R."/>
            <person name="La Ragione R."/>
            <person name="Hildebrand F."/>
            <person name="Pallen M.J."/>
        </authorList>
    </citation>
    <scope>NUCLEOTIDE SEQUENCE</scope>
    <source>
        <strain evidence="1">ChiBcec21-2208</strain>
    </source>
</reference>
<sequence length="96" mass="11476">MNETLRLLYDKFYTPLPMVESEQEVEICHRQLIERLDKPERKLVLQIIDAQNLMIEQRSVDSFICGFRLAWELANELNHFETNRHPSPEEETEMDA</sequence>
<accession>A0A921LN89</accession>